<feature type="domain" description="Phosphatidate phosphatase APP1 catalytic" evidence="1">
    <location>
        <begin position="137"/>
        <end position="292"/>
    </location>
</feature>
<dbReference type="RefSeq" id="WP_152575440.1">
    <property type="nucleotide sequence ID" value="NZ_VIKU02000005.1"/>
</dbReference>
<dbReference type="Pfam" id="PF09949">
    <property type="entry name" value="APP1_cat"/>
    <property type="match status" value="1"/>
</dbReference>
<protein>
    <submittedName>
        <fullName evidence="2">DUF2183 domain-containing protein</fullName>
    </submittedName>
</protein>
<evidence type="ECO:0000313" key="2">
    <source>
        <dbReference type="EMBL" id="NHF60950.1"/>
    </source>
</evidence>
<name>A0A967AX36_9FLAO</name>
<dbReference type="EMBL" id="VIKU02000005">
    <property type="protein sequence ID" value="NHF60950.1"/>
    <property type="molecule type" value="Genomic_DNA"/>
</dbReference>
<organism evidence="2 3">
    <name type="scientific">Pelagihabitans pacificus</name>
    <dbReference type="NCBI Taxonomy" id="2696054"/>
    <lineage>
        <taxon>Bacteria</taxon>
        <taxon>Pseudomonadati</taxon>
        <taxon>Bacteroidota</taxon>
        <taxon>Flavobacteriia</taxon>
        <taxon>Flavobacteriales</taxon>
        <taxon>Flavobacteriaceae</taxon>
        <taxon>Pelagihabitans</taxon>
    </lineage>
</organism>
<accession>A0A967AX36</accession>
<reference evidence="2" key="2">
    <citation type="submission" date="2020-03" db="EMBL/GenBank/DDBJ databases">
        <title>Flavobacteriaceae bacterium strain TP-CH-4, a member of the family Flavobacteriaceae isolated from a deep-sea seamount.</title>
        <authorList>
            <person name="Zhang D.-C."/>
        </authorList>
    </citation>
    <scope>NUCLEOTIDE SEQUENCE</scope>
    <source>
        <strain evidence="2">TP-CH-4</strain>
    </source>
</reference>
<dbReference type="InterPro" id="IPR052935">
    <property type="entry name" value="Mg2+_PAP"/>
</dbReference>
<dbReference type="InterPro" id="IPR019236">
    <property type="entry name" value="APP1_cat"/>
</dbReference>
<comment type="caution">
    <text evidence="2">The sequence shown here is derived from an EMBL/GenBank/DDBJ whole genome shotgun (WGS) entry which is preliminary data.</text>
</comment>
<proteinExistence type="predicted"/>
<dbReference type="AlphaFoldDB" id="A0A967AX36"/>
<reference evidence="2" key="1">
    <citation type="submission" date="2019-07" db="EMBL/GenBank/DDBJ databases">
        <authorList>
            <person name="De-Chao Zhang Q."/>
        </authorList>
    </citation>
    <scope>NUCLEOTIDE SEQUENCE</scope>
    <source>
        <strain evidence="2">TP-CH-4</strain>
    </source>
</reference>
<dbReference type="PANTHER" id="PTHR28208:SF3">
    <property type="entry name" value="PHOSPHATIDATE PHOSPHATASE APP1"/>
    <property type="match status" value="1"/>
</dbReference>
<dbReference type="Proteomes" id="UP000707206">
    <property type="component" value="Unassembled WGS sequence"/>
</dbReference>
<dbReference type="GO" id="GO:0008195">
    <property type="term" value="F:phosphatidate phosphatase activity"/>
    <property type="evidence" value="ECO:0007669"/>
    <property type="project" value="InterPro"/>
</dbReference>
<keyword evidence="3" id="KW-1185">Reference proteome</keyword>
<dbReference type="PANTHER" id="PTHR28208">
    <property type="entry name" value="PHOSPHATIDATE PHOSPHATASE APP1"/>
    <property type="match status" value="1"/>
</dbReference>
<gene>
    <name evidence="2" type="ORF">FK220_016475</name>
</gene>
<sequence>MRIFGKKDELQIIAFQTYGTDEHLYLRGRALEDEEIDLAEKGWYGILRNTYRRFETDEIKHAPLDVLLPNGKSVDTFTDKHGYYLLDESLSGLGELTNSEGWLSYELSYSNPFLGRKIKKGNRFPGEMLIPSSTADFGVISDIDDTILHTGVASFLKWKALYNTFFKNASIRIPLEGAAEFYHQLHRGKSGDKANPIFYVSNSPWNLYRYLEFFLNKNRFPKGPILLRSMAATLGNRKTEKPHKTHEIENILNTYPKLRFVLIGDSGEHDADIYKAINERYPNRIIAIYLRDVGHRKRMRRIRMLFKEYHTPVSFVEDSGQAGIHAKQLGLI</sequence>
<evidence type="ECO:0000259" key="1">
    <source>
        <dbReference type="Pfam" id="PF09949"/>
    </source>
</evidence>
<evidence type="ECO:0000313" key="3">
    <source>
        <dbReference type="Proteomes" id="UP000707206"/>
    </source>
</evidence>